<dbReference type="AlphaFoldDB" id="B4CZC6"/>
<sequence>MNYQHWIQHFHANRLDRPEPDWEAPFTMPEEKRRLLALSLAEYQLGDGGGECCLVAVDAESYRGSTEDARQVVDLWFAEEHEHSRLLGRAVERVGGTFVTTTFGFELFYAIRRRLGVQFEMLVLLVVEIASTGYYRVIRRHVGDQPLADMCKLILRDEARHIDFHRDRLAFRYPRGVGWVWKWQMHLLAEACGWFLWHGHGRALGALGGTRPELFGHIRSGVVNFLAELEQCRAKAGRPAREPHAKQWLQATS</sequence>
<keyword evidence="2" id="KW-1185">Reference proteome</keyword>
<dbReference type="GO" id="GO:0016491">
    <property type="term" value="F:oxidoreductase activity"/>
    <property type="evidence" value="ECO:0007669"/>
    <property type="project" value="InterPro"/>
</dbReference>
<dbReference type="eggNOG" id="COG1633">
    <property type="taxonomic scope" value="Bacteria"/>
</dbReference>
<dbReference type="InterPro" id="IPR012348">
    <property type="entry name" value="RNR-like"/>
</dbReference>
<comment type="caution">
    <text evidence="1">The sequence shown here is derived from an EMBL/GenBank/DDBJ whole genome shotgun (WGS) entry which is preliminary data.</text>
</comment>
<proteinExistence type="predicted"/>
<dbReference type="Gene3D" id="1.10.620.20">
    <property type="entry name" value="Ribonucleotide Reductase, subunit A"/>
    <property type="match status" value="1"/>
</dbReference>
<protein>
    <recommendedName>
        <fullName evidence="3">Ferritin-like domain-containing protein</fullName>
    </recommendedName>
</protein>
<dbReference type="EMBL" id="ABVL01000004">
    <property type="protein sequence ID" value="EDY20817.1"/>
    <property type="molecule type" value="Genomic_DNA"/>
</dbReference>
<accession>B4CZC6</accession>
<organism evidence="1 2">
    <name type="scientific">Chthoniobacter flavus Ellin428</name>
    <dbReference type="NCBI Taxonomy" id="497964"/>
    <lineage>
        <taxon>Bacteria</taxon>
        <taxon>Pseudomonadati</taxon>
        <taxon>Verrucomicrobiota</taxon>
        <taxon>Spartobacteria</taxon>
        <taxon>Chthoniobacterales</taxon>
        <taxon>Chthoniobacteraceae</taxon>
        <taxon>Chthoniobacter</taxon>
    </lineage>
</organism>
<dbReference type="CDD" id="cd00657">
    <property type="entry name" value="Ferritin_like"/>
    <property type="match status" value="1"/>
</dbReference>
<reference evidence="1 2" key="1">
    <citation type="journal article" date="2011" name="J. Bacteriol.">
        <title>Genome sequence of Chthoniobacter flavus Ellin428, an aerobic heterotrophic soil bacterium.</title>
        <authorList>
            <person name="Kant R."/>
            <person name="van Passel M.W."/>
            <person name="Palva A."/>
            <person name="Lucas S."/>
            <person name="Lapidus A."/>
            <person name="Glavina Del Rio T."/>
            <person name="Dalin E."/>
            <person name="Tice H."/>
            <person name="Bruce D."/>
            <person name="Goodwin L."/>
            <person name="Pitluck S."/>
            <person name="Larimer F.W."/>
            <person name="Land M.L."/>
            <person name="Hauser L."/>
            <person name="Sangwan P."/>
            <person name="de Vos W.M."/>
            <person name="Janssen P.H."/>
            <person name="Smidt H."/>
        </authorList>
    </citation>
    <scope>NUCLEOTIDE SEQUENCE [LARGE SCALE GENOMIC DNA]</scope>
    <source>
        <strain evidence="1 2">Ellin428</strain>
    </source>
</reference>
<evidence type="ECO:0008006" key="3">
    <source>
        <dbReference type="Google" id="ProtNLM"/>
    </source>
</evidence>
<evidence type="ECO:0000313" key="2">
    <source>
        <dbReference type="Proteomes" id="UP000005824"/>
    </source>
</evidence>
<dbReference type="RefSeq" id="WP_006979339.1">
    <property type="nucleotide sequence ID" value="NZ_ABVL01000004.1"/>
</dbReference>
<dbReference type="InterPro" id="IPR009078">
    <property type="entry name" value="Ferritin-like_SF"/>
</dbReference>
<dbReference type="STRING" id="497964.CfE428DRAFT_2014"/>
<dbReference type="Proteomes" id="UP000005824">
    <property type="component" value="Unassembled WGS sequence"/>
</dbReference>
<dbReference type="InParanoid" id="B4CZC6"/>
<name>B4CZC6_9BACT</name>
<dbReference type="SUPFAM" id="SSF47240">
    <property type="entry name" value="Ferritin-like"/>
    <property type="match status" value="1"/>
</dbReference>
<evidence type="ECO:0000313" key="1">
    <source>
        <dbReference type="EMBL" id="EDY20817.1"/>
    </source>
</evidence>
<gene>
    <name evidence="1" type="ORF">CfE428DRAFT_2014</name>
</gene>